<sequence length="269" mass="31258">MADARKPNQYLYGVTIDSILDLPSILNSLENLNDMTVRIVFDEYMPPEYYKTAVNLIHQKSKIMGELLDSASVKEYTVEEYKERADQYIVELKNVDIWEVGNEVNGEWLGPKNDVVAKITTAYSIAKSHNKVTALTLFYNEHEDVPTHNKMFTWANTNIPEDMKKGLDYVLVSYYPNDLNSEPDWPKVFNRLHALFPNAHLGFGEVGTSDESKKSEFIQYFYNLKINEPYYIGGYFWWYYIQDMIPHTRFLHSELYSAIEKARSSVALA</sequence>
<name>A0A378LR81_9GAMM</name>
<keyword evidence="2" id="KW-1185">Reference proteome</keyword>
<dbReference type="Gene3D" id="3.20.20.80">
    <property type="entry name" value="Glycosidases"/>
    <property type="match status" value="1"/>
</dbReference>
<dbReference type="STRING" id="1122170.GCA_000701265_02178"/>
<accession>A0A378LR81</accession>
<organism evidence="1 2">
    <name type="scientific">Legionella wadsworthii</name>
    <dbReference type="NCBI Taxonomy" id="28088"/>
    <lineage>
        <taxon>Bacteria</taxon>
        <taxon>Pseudomonadati</taxon>
        <taxon>Pseudomonadota</taxon>
        <taxon>Gammaproteobacteria</taxon>
        <taxon>Legionellales</taxon>
        <taxon>Legionellaceae</taxon>
        <taxon>Legionella</taxon>
    </lineage>
</organism>
<dbReference type="Proteomes" id="UP000255297">
    <property type="component" value="Unassembled WGS sequence"/>
</dbReference>
<dbReference type="InterPro" id="IPR017853">
    <property type="entry name" value="GH"/>
</dbReference>
<proteinExistence type="predicted"/>
<protein>
    <submittedName>
        <fullName evidence="1">Uncharacterized protein</fullName>
    </submittedName>
</protein>
<evidence type="ECO:0000313" key="1">
    <source>
        <dbReference type="EMBL" id="STY28329.1"/>
    </source>
</evidence>
<dbReference type="SUPFAM" id="SSF51445">
    <property type="entry name" value="(Trans)glycosidases"/>
    <property type="match status" value="1"/>
</dbReference>
<reference evidence="1 2" key="1">
    <citation type="submission" date="2018-06" db="EMBL/GenBank/DDBJ databases">
        <authorList>
            <consortium name="Pathogen Informatics"/>
            <person name="Doyle S."/>
        </authorList>
    </citation>
    <scope>NUCLEOTIDE SEQUENCE [LARGE SCALE GENOMIC DNA]</scope>
    <source>
        <strain evidence="1 2">NCTC11532</strain>
    </source>
</reference>
<dbReference type="EMBL" id="UGPB01000001">
    <property type="protein sequence ID" value="STY28329.1"/>
    <property type="molecule type" value="Genomic_DNA"/>
</dbReference>
<evidence type="ECO:0000313" key="2">
    <source>
        <dbReference type="Proteomes" id="UP000255297"/>
    </source>
</evidence>
<dbReference type="AlphaFoldDB" id="A0A378LR81"/>
<gene>
    <name evidence="1" type="ORF">NCTC11532_00499</name>
</gene>